<dbReference type="HOGENOM" id="CLU_068448_0_0_5"/>
<evidence type="ECO:0000313" key="2">
    <source>
        <dbReference type="Proteomes" id="UP000009134"/>
    </source>
</evidence>
<proteinExistence type="predicted"/>
<dbReference type="KEGG" id="nar:Saro_3712"/>
<dbReference type="eggNOG" id="ENOG5032U9G">
    <property type="taxonomic scope" value="Bacteria"/>
</dbReference>
<reference evidence="1 2" key="1">
    <citation type="submission" date="2007-04" db="EMBL/GenBank/DDBJ databases">
        <title>Complete sequence of plasmid pNL2 of Novosphingobium aromaticivorans DSM 12444.</title>
        <authorList>
            <consortium name="US DOE Joint Genome Institute"/>
            <person name="Copeland A."/>
            <person name="Lucas S."/>
            <person name="Lapidus A."/>
            <person name="Barry K."/>
            <person name="Detter J.C."/>
            <person name="Glavina del Rio T."/>
            <person name="Hammon N."/>
            <person name="Israni S."/>
            <person name="Dalin E."/>
            <person name="Tice H."/>
            <person name="Pitluck S."/>
            <person name="Chertkov O."/>
            <person name="Han C."/>
            <person name="Thomson S."/>
            <person name="Schmutz J."/>
            <person name="Larimer F."/>
            <person name="Land M."/>
            <person name="Kyrpides N."/>
            <person name="Ivanova N."/>
            <person name="Fredrickson J."/>
            <person name="Romine M.F."/>
            <person name="Richardson P."/>
        </authorList>
    </citation>
    <scope>NUCLEOTIDE SEQUENCE [LARGE SCALE GENOMIC DNA]</scope>
    <source>
        <strain evidence="2">ATCC 700278 / DSM 12444 / CCUG 56034 / CIP 105152 / NBRC 16084 / F199</strain>
        <plasmid evidence="1 2">pNL2</plasmid>
    </source>
</reference>
<evidence type="ECO:0008006" key="3">
    <source>
        <dbReference type="Google" id="ProtNLM"/>
    </source>
</evidence>
<keyword evidence="1" id="KW-0614">Plasmid</keyword>
<dbReference type="EMBL" id="CP000677">
    <property type="protein sequence ID" value="ABP64571.1"/>
    <property type="molecule type" value="Genomic_DNA"/>
</dbReference>
<protein>
    <recommendedName>
        <fullName evidence="3">Phytanoyl-CoA dioxygenase</fullName>
    </recommendedName>
</protein>
<name>A4XF60_NOVAD</name>
<dbReference type="RefSeq" id="WP_011906954.1">
    <property type="nucleotide sequence ID" value="NC_009427.1"/>
</dbReference>
<keyword evidence="2" id="KW-1185">Reference proteome</keyword>
<accession>A4XF60</accession>
<evidence type="ECO:0000313" key="1">
    <source>
        <dbReference type="EMBL" id="ABP64571.1"/>
    </source>
</evidence>
<sequence>MSNPSIFRPIAEPHVIEGAFTEDQHQRMLDVVRRNGPWSLILAQHFKSPEEVVATTSGMIPPGFKPTWDMFLSPVFRGYFGTSSTPFYPEIEDCFLNSKFLGLVRDYWGAKYATPENMLFNIQGPCSGGGSPHVDATRFRGISMASTPIWLMNTMVKSGLFERWRAKKAQVITWYYKGRVGGGFTYWPDGPREAPKQIQAPMWGRAVVVENEMMFHTAQTNGPAAMRRPEGLAINSLMSADPENPGGWQITTDGKVIQRIPEDEFRFLVHWGADIFMDMAEFKRAHDHTDDLTHEMVFDIFLSDLRKRGEQFVVPTDPLTDIGFIGLLTRVYDPGMPSIFPPEPEEELAA</sequence>
<organism evidence="1 2">
    <name type="scientific">Novosphingobium aromaticivorans (strain ATCC 700278 / DSM 12444 / CCUG 56034 / CIP 105152 / NBRC 16084 / F199)</name>
    <dbReference type="NCBI Taxonomy" id="279238"/>
    <lineage>
        <taxon>Bacteria</taxon>
        <taxon>Pseudomonadati</taxon>
        <taxon>Pseudomonadota</taxon>
        <taxon>Alphaproteobacteria</taxon>
        <taxon>Sphingomonadales</taxon>
        <taxon>Sphingomonadaceae</taxon>
        <taxon>Novosphingobium</taxon>
    </lineage>
</organism>
<geneLocation type="plasmid" evidence="1 2">
    <name>pNL2</name>
</geneLocation>
<dbReference type="AlphaFoldDB" id="A4XF60"/>
<dbReference type="Proteomes" id="UP000009134">
    <property type="component" value="Plasmid pNL2"/>
</dbReference>
<gene>
    <name evidence="1" type="ordered locus">Saro_3712</name>
</gene>